<dbReference type="Gene3D" id="3.90.550.10">
    <property type="entry name" value="Spore Coat Polysaccharide Biosynthesis Protein SpsA, Chain A"/>
    <property type="match status" value="1"/>
</dbReference>
<dbReference type="Pfam" id="PF12804">
    <property type="entry name" value="NTP_transf_3"/>
    <property type="match status" value="1"/>
</dbReference>
<sequence>MKSRPAVVVLAAGRGSRFRGLHHKLVQTLGASTVLATTISNALATQMPVLVVTTEPLAEMVSRHVATRDMVVLPPAGSPAAQALGMGYSIAAGVAARSDASGWLILPADMPMIQTSTLRQVADELDGNAIAYAQHRGLRGHPVGFSAELYSELVMLTGDEGARRLLARYPAMGVEVDDPGVLLDVDTEDDLDRVRVAQREMQFREAR</sequence>
<dbReference type="EMBL" id="CP136336">
    <property type="protein sequence ID" value="WOB07062.1"/>
    <property type="molecule type" value="Genomic_DNA"/>
</dbReference>
<dbReference type="PANTHER" id="PTHR43777:SF1">
    <property type="entry name" value="MOLYBDENUM COFACTOR CYTIDYLYLTRANSFERASE"/>
    <property type="match status" value="1"/>
</dbReference>
<gene>
    <name evidence="3" type="ORF">RXV79_19335</name>
</gene>
<protein>
    <submittedName>
        <fullName evidence="3">Nucleotidyltransferase family protein</fullName>
    </submittedName>
</protein>
<evidence type="ECO:0000256" key="1">
    <source>
        <dbReference type="ARBA" id="ARBA00022842"/>
    </source>
</evidence>
<reference evidence="3 4" key="1">
    <citation type="submission" date="2023-10" db="EMBL/GenBank/DDBJ databases">
        <title>Bacteria for the degradation of biodegradable plastic PBAT(Polybutylene adipate terephthalate).</title>
        <authorList>
            <person name="Weon H.-Y."/>
            <person name="Yeon J."/>
        </authorList>
    </citation>
    <scope>NUCLEOTIDE SEQUENCE [LARGE SCALE GENOMIC DNA]</scope>
    <source>
        <strain evidence="3 4">SBD 7-3</strain>
    </source>
</reference>
<dbReference type="PANTHER" id="PTHR43777">
    <property type="entry name" value="MOLYBDENUM COFACTOR CYTIDYLYLTRANSFERASE"/>
    <property type="match status" value="1"/>
</dbReference>
<feature type="domain" description="MobA-like NTP transferase" evidence="2">
    <location>
        <begin position="7"/>
        <end position="169"/>
    </location>
</feature>
<evidence type="ECO:0000313" key="3">
    <source>
        <dbReference type="EMBL" id="WOB07062.1"/>
    </source>
</evidence>
<keyword evidence="1" id="KW-0460">Magnesium</keyword>
<name>A0ABZ0CVU5_9BURK</name>
<organism evidence="3 4">
    <name type="scientific">Piscinibacter gummiphilus</name>
    <dbReference type="NCBI Taxonomy" id="946333"/>
    <lineage>
        <taxon>Bacteria</taxon>
        <taxon>Pseudomonadati</taxon>
        <taxon>Pseudomonadota</taxon>
        <taxon>Betaproteobacteria</taxon>
        <taxon>Burkholderiales</taxon>
        <taxon>Sphaerotilaceae</taxon>
        <taxon>Piscinibacter</taxon>
    </lineage>
</organism>
<accession>A0ABZ0CVU5</accession>
<dbReference type="Proteomes" id="UP001303946">
    <property type="component" value="Chromosome"/>
</dbReference>
<dbReference type="InterPro" id="IPR025877">
    <property type="entry name" value="MobA-like_NTP_Trfase"/>
</dbReference>
<dbReference type="SUPFAM" id="SSF53448">
    <property type="entry name" value="Nucleotide-diphospho-sugar transferases"/>
    <property type="match status" value="1"/>
</dbReference>
<dbReference type="RefSeq" id="WP_296728882.1">
    <property type="nucleotide sequence ID" value="NZ_CP136336.1"/>
</dbReference>
<dbReference type="InterPro" id="IPR029044">
    <property type="entry name" value="Nucleotide-diphossugar_trans"/>
</dbReference>
<evidence type="ECO:0000259" key="2">
    <source>
        <dbReference type="Pfam" id="PF12804"/>
    </source>
</evidence>
<proteinExistence type="predicted"/>
<keyword evidence="4" id="KW-1185">Reference proteome</keyword>
<evidence type="ECO:0000313" key="4">
    <source>
        <dbReference type="Proteomes" id="UP001303946"/>
    </source>
</evidence>
<dbReference type="CDD" id="cd04182">
    <property type="entry name" value="GT_2_like_f"/>
    <property type="match status" value="1"/>
</dbReference>